<dbReference type="InterPro" id="IPR027381">
    <property type="entry name" value="LytR/CpsA/Psr_C"/>
</dbReference>
<keyword evidence="2" id="KW-1133">Transmembrane helix</keyword>
<dbReference type="RefSeq" id="WP_073709235.1">
    <property type="nucleotide sequence ID" value="NZ_MQSV01000003.1"/>
</dbReference>
<protein>
    <recommendedName>
        <fullName evidence="3">LytR/CpsA/Psr regulator C-terminal domain-containing protein</fullName>
    </recommendedName>
</protein>
<feature type="domain" description="LytR/CpsA/Psr regulator C-terminal" evidence="3">
    <location>
        <begin position="115"/>
        <end position="201"/>
    </location>
</feature>
<sequence>MSKTNYEPDEFDEAAQNGPRGVHRAPEPWWRWMVPFLVVLLLVPIVAWGSMYLLTNNGADLPSRLKPSTAESTVSATTEAAPTAEAPKADEPAKPVEATQEATEEKPAADKANADIVVLNGASVNGLAASVVAKLKDAGFKEGTAANANGWASKTSVVYYPSDEYKALAEEAAKTLGIEEVKSFPEAPNKKGITVLLRKDYRQ</sequence>
<dbReference type="Gene3D" id="3.30.70.2390">
    <property type="match status" value="1"/>
</dbReference>
<keyword evidence="2" id="KW-0812">Transmembrane</keyword>
<name>A0A1Q5PLD7_9ACTO</name>
<dbReference type="EMBL" id="MQSV01000003">
    <property type="protein sequence ID" value="OKL47875.1"/>
    <property type="molecule type" value="Genomic_DNA"/>
</dbReference>
<feature type="region of interest" description="Disordered" evidence="1">
    <location>
        <begin position="62"/>
        <end position="109"/>
    </location>
</feature>
<comment type="caution">
    <text evidence="4">The sequence shown here is derived from an EMBL/GenBank/DDBJ whole genome shotgun (WGS) entry which is preliminary data.</text>
</comment>
<gene>
    <name evidence="4" type="ORF">BSR29_05130</name>
</gene>
<keyword evidence="5" id="KW-1185">Reference proteome</keyword>
<evidence type="ECO:0000313" key="4">
    <source>
        <dbReference type="EMBL" id="OKL47875.1"/>
    </source>
</evidence>
<feature type="transmembrane region" description="Helical" evidence="2">
    <location>
        <begin position="32"/>
        <end position="54"/>
    </location>
</feature>
<evidence type="ECO:0000313" key="5">
    <source>
        <dbReference type="Proteomes" id="UP000186785"/>
    </source>
</evidence>
<evidence type="ECO:0000256" key="2">
    <source>
        <dbReference type="SAM" id="Phobius"/>
    </source>
</evidence>
<dbReference type="Pfam" id="PF13399">
    <property type="entry name" value="LytR_C"/>
    <property type="match status" value="1"/>
</dbReference>
<dbReference type="STRING" id="1921764.BSR28_06550"/>
<feature type="region of interest" description="Disordered" evidence="1">
    <location>
        <begin position="1"/>
        <end position="22"/>
    </location>
</feature>
<dbReference type="Proteomes" id="UP000186785">
    <property type="component" value="Unassembled WGS sequence"/>
</dbReference>
<accession>A0A1Q5PLD7</accession>
<organism evidence="4 5">
    <name type="scientific">Boudabousia liubingyangii</name>
    <dbReference type="NCBI Taxonomy" id="1921764"/>
    <lineage>
        <taxon>Bacteria</taxon>
        <taxon>Bacillati</taxon>
        <taxon>Actinomycetota</taxon>
        <taxon>Actinomycetes</taxon>
        <taxon>Actinomycetales</taxon>
        <taxon>Actinomycetaceae</taxon>
        <taxon>Boudabousia</taxon>
    </lineage>
</organism>
<dbReference type="OrthoDB" id="3268922at2"/>
<reference evidence="4 5" key="1">
    <citation type="submission" date="2016-11" db="EMBL/GenBank/DDBJ databases">
        <title>Actinomyces gypaetusis sp. nov. isolated from the vulture Gypaetus barbatus in Qinghai Tibet Plateau China.</title>
        <authorList>
            <person name="Meng X."/>
        </authorList>
    </citation>
    <scope>NUCLEOTIDE SEQUENCE [LARGE SCALE GENOMIC DNA]</scope>
    <source>
        <strain evidence="4 5">VUL4_2</strain>
    </source>
</reference>
<proteinExistence type="predicted"/>
<dbReference type="AlphaFoldDB" id="A0A1Q5PLD7"/>
<keyword evidence="2" id="KW-0472">Membrane</keyword>
<feature type="compositionally biased region" description="Low complexity" evidence="1">
    <location>
        <begin position="67"/>
        <end position="86"/>
    </location>
</feature>
<evidence type="ECO:0000256" key="1">
    <source>
        <dbReference type="SAM" id="MobiDB-lite"/>
    </source>
</evidence>
<evidence type="ECO:0000259" key="3">
    <source>
        <dbReference type="Pfam" id="PF13399"/>
    </source>
</evidence>